<dbReference type="GeneID" id="63718583"/>
<name>A0A151GA76_DRECN</name>
<keyword evidence="7" id="KW-1185">Reference proteome</keyword>
<evidence type="ECO:0000313" key="7">
    <source>
        <dbReference type="Proteomes" id="UP000076580"/>
    </source>
</evidence>
<comment type="caution">
    <text evidence="6">The sequence shown here is derived from an EMBL/GenBank/DDBJ whole genome shotgun (WGS) entry which is preliminary data.</text>
</comment>
<evidence type="ECO:0000313" key="6">
    <source>
        <dbReference type="EMBL" id="KYK53991.1"/>
    </source>
</evidence>
<dbReference type="EMBL" id="LAYC01000003">
    <property type="protein sequence ID" value="KYK53991.1"/>
    <property type="molecule type" value="Genomic_DNA"/>
</dbReference>
<sequence>MRYRSVYDIALPSQGSASLMQLLDYLNQARVLDAIGSPVNFTLSSRAVSQGSEDTADRYRGGNVDYICNWFGGEAVSLRIAEQAGGDYAIHFRASGYAAIKVNETYTGGEVRQYGNLSFSRIFQASHHTHQDQPETAFQIFTRIAMGKSISTGKSVALHSFNTTGPLKSTKKDSLPTMPRPTCYIRAHRYSCDPDIWSLGLDGGSIVINDNLYEKFEDWPLAARQPRAAANSSVAKWKPNLRRSILTAMTVCWAAFM</sequence>
<dbReference type="SUPFAM" id="SSF53474">
    <property type="entry name" value="alpha/beta-Hydrolases"/>
    <property type="match status" value="1"/>
</dbReference>
<keyword evidence="3" id="KW-0645">Protease</keyword>
<dbReference type="RefSeq" id="XP_040653343.1">
    <property type="nucleotide sequence ID" value="XM_040803239.1"/>
</dbReference>
<evidence type="ECO:0000256" key="4">
    <source>
        <dbReference type="ARBA" id="ARBA00022801"/>
    </source>
</evidence>
<gene>
    <name evidence="6" type="ORF">DCS_05940</name>
</gene>
<keyword evidence="2" id="KW-0121">Carboxypeptidase</keyword>
<keyword evidence="5" id="KW-0325">Glycoprotein</keyword>
<evidence type="ECO:0000256" key="1">
    <source>
        <dbReference type="ARBA" id="ARBA00009431"/>
    </source>
</evidence>
<dbReference type="GO" id="GO:0004185">
    <property type="term" value="F:serine-type carboxypeptidase activity"/>
    <property type="evidence" value="ECO:0007669"/>
    <property type="project" value="InterPro"/>
</dbReference>
<proteinExistence type="inferred from homology"/>
<dbReference type="Gene3D" id="3.40.50.1820">
    <property type="entry name" value="alpha/beta hydrolase"/>
    <property type="match status" value="1"/>
</dbReference>
<dbReference type="Proteomes" id="UP000076580">
    <property type="component" value="Chromosome 03"/>
</dbReference>
<dbReference type="Pfam" id="PF00450">
    <property type="entry name" value="Peptidase_S10"/>
    <property type="match status" value="1"/>
</dbReference>
<evidence type="ECO:0000256" key="3">
    <source>
        <dbReference type="ARBA" id="ARBA00022670"/>
    </source>
</evidence>
<accession>A0A151GA76</accession>
<dbReference type="AlphaFoldDB" id="A0A151GA76"/>
<reference evidence="6 7" key="1">
    <citation type="journal article" date="2016" name="Sci. Rep.">
        <title>Insights into Adaptations to a Near-Obligate Nematode Endoparasitic Lifestyle from the Finished Genome of Drechmeria coniospora.</title>
        <authorList>
            <person name="Zhang L."/>
            <person name="Zhou Z."/>
            <person name="Guo Q."/>
            <person name="Fokkens L."/>
            <person name="Miskei M."/>
            <person name="Pocsi I."/>
            <person name="Zhang W."/>
            <person name="Chen M."/>
            <person name="Wang L."/>
            <person name="Sun Y."/>
            <person name="Donzelli B.G."/>
            <person name="Gibson D.M."/>
            <person name="Nelson D.R."/>
            <person name="Luo J.G."/>
            <person name="Rep M."/>
            <person name="Liu H."/>
            <person name="Yang S."/>
            <person name="Wang J."/>
            <person name="Krasnoff S.B."/>
            <person name="Xu Y."/>
            <person name="Molnar I."/>
            <person name="Lin M."/>
        </authorList>
    </citation>
    <scope>NUCLEOTIDE SEQUENCE [LARGE SCALE GENOMIC DNA]</scope>
    <source>
        <strain evidence="6 7">ARSEF 6962</strain>
    </source>
</reference>
<dbReference type="GO" id="GO:0006508">
    <property type="term" value="P:proteolysis"/>
    <property type="evidence" value="ECO:0007669"/>
    <property type="project" value="UniProtKB-KW"/>
</dbReference>
<evidence type="ECO:0000256" key="2">
    <source>
        <dbReference type="ARBA" id="ARBA00022645"/>
    </source>
</evidence>
<dbReference type="STRING" id="98403.A0A151GA76"/>
<keyword evidence="4" id="KW-0378">Hydrolase</keyword>
<protein>
    <submittedName>
        <fullName evidence="6">Uncharacterized protein</fullName>
    </submittedName>
</protein>
<organism evidence="6 7">
    <name type="scientific">Drechmeria coniospora</name>
    <name type="common">Nematophagous fungus</name>
    <name type="synonym">Meria coniospora</name>
    <dbReference type="NCBI Taxonomy" id="98403"/>
    <lineage>
        <taxon>Eukaryota</taxon>
        <taxon>Fungi</taxon>
        <taxon>Dikarya</taxon>
        <taxon>Ascomycota</taxon>
        <taxon>Pezizomycotina</taxon>
        <taxon>Sordariomycetes</taxon>
        <taxon>Hypocreomycetidae</taxon>
        <taxon>Hypocreales</taxon>
        <taxon>Ophiocordycipitaceae</taxon>
        <taxon>Drechmeria</taxon>
    </lineage>
</organism>
<comment type="similarity">
    <text evidence="1">Belongs to the peptidase S10 family.</text>
</comment>
<evidence type="ECO:0000256" key="5">
    <source>
        <dbReference type="ARBA" id="ARBA00023180"/>
    </source>
</evidence>
<dbReference type="InterPro" id="IPR029058">
    <property type="entry name" value="AB_hydrolase_fold"/>
</dbReference>
<dbReference type="InParanoid" id="A0A151GA76"/>
<dbReference type="InterPro" id="IPR001563">
    <property type="entry name" value="Peptidase_S10"/>
</dbReference>